<gene>
    <name evidence="1" type="ORF">LJ739_03605</name>
</gene>
<sequence>MKKTARISLGAVLLICGVLFFVVPGSMLLVIAGLVLLSLDIPHARIWLKRSQSSMRRGAVKLDRILLARKLR</sequence>
<comment type="caution">
    <text evidence="1">The sequence shown here is derived from an EMBL/GenBank/DDBJ whole genome shotgun (WGS) entry which is preliminary data.</text>
</comment>
<evidence type="ECO:0000313" key="2">
    <source>
        <dbReference type="Proteomes" id="UP001520878"/>
    </source>
</evidence>
<evidence type="ECO:0000313" key="1">
    <source>
        <dbReference type="EMBL" id="MCC2615321.1"/>
    </source>
</evidence>
<protein>
    <submittedName>
        <fullName evidence="1">Tellurium resistance protein TerC</fullName>
    </submittedName>
</protein>
<name>A0ABS8G5D9_9ALTE</name>
<proteinExistence type="predicted"/>
<dbReference type="EMBL" id="JAJEWP010000001">
    <property type="protein sequence ID" value="MCC2615321.1"/>
    <property type="molecule type" value="Genomic_DNA"/>
</dbReference>
<dbReference type="Pfam" id="PF09656">
    <property type="entry name" value="PGPGW"/>
    <property type="match status" value="1"/>
</dbReference>
<reference evidence="1 2" key="1">
    <citation type="submission" date="2021-10" db="EMBL/GenBank/DDBJ databases">
        <title>Draft genome of Aestuariibacter halophilus JC2043.</title>
        <authorList>
            <person name="Emsley S.A."/>
            <person name="Pfannmuller K.M."/>
            <person name="Ushijima B."/>
            <person name="Saw J.H."/>
            <person name="Videau P."/>
        </authorList>
    </citation>
    <scope>NUCLEOTIDE SEQUENCE [LARGE SCALE GENOMIC DNA]</scope>
    <source>
        <strain evidence="1 2">JC2043</strain>
    </source>
</reference>
<dbReference type="InterPro" id="IPR019099">
    <property type="entry name" value="Uncharacterised_PGPGW_TM"/>
</dbReference>
<dbReference type="RefSeq" id="WP_229157227.1">
    <property type="nucleotide sequence ID" value="NZ_JAJEWP010000001.1"/>
</dbReference>
<dbReference type="Proteomes" id="UP001520878">
    <property type="component" value="Unassembled WGS sequence"/>
</dbReference>
<organism evidence="1 2">
    <name type="scientific">Fluctibacter halophilus</name>
    <dbReference type="NCBI Taxonomy" id="226011"/>
    <lineage>
        <taxon>Bacteria</taxon>
        <taxon>Pseudomonadati</taxon>
        <taxon>Pseudomonadota</taxon>
        <taxon>Gammaproteobacteria</taxon>
        <taxon>Alteromonadales</taxon>
        <taxon>Alteromonadaceae</taxon>
        <taxon>Fluctibacter</taxon>
    </lineage>
</organism>
<accession>A0ABS8G5D9</accession>
<keyword evidence="2" id="KW-1185">Reference proteome</keyword>